<dbReference type="STRING" id="933084.A0A067P5L5"/>
<name>A0A067P5L5_9AGAM</name>
<gene>
    <name evidence="2" type="ORF">JAAARDRAFT_142536</name>
</gene>
<dbReference type="EMBL" id="KL197767">
    <property type="protein sequence ID" value="KDQ50054.1"/>
    <property type="molecule type" value="Genomic_DNA"/>
</dbReference>
<accession>A0A067P5L5</accession>
<dbReference type="HOGENOM" id="CLU_100311_0_0_1"/>
<reference evidence="3" key="1">
    <citation type="journal article" date="2014" name="Proc. Natl. Acad. Sci. U.S.A.">
        <title>Extensive sampling of basidiomycete genomes demonstrates inadequacy of the white-rot/brown-rot paradigm for wood decay fungi.</title>
        <authorList>
            <person name="Riley R."/>
            <person name="Salamov A.A."/>
            <person name="Brown D.W."/>
            <person name="Nagy L.G."/>
            <person name="Floudas D."/>
            <person name="Held B.W."/>
            <person name="Levasseur A."/>
            <person name="Lombard V."/>
            <person name="Morin E."/>
            <person name="Otillar R."/>
            <person name="Lindquist E.A."/>
            <person name="Sun H."/>
            <person name="LaButti K.M."/>
            <person name="Schmutz J."/>
            <person name="Jabbour D."/>
            <person name="Luo H."/>
            <person name="Baker S.E."/>
            <person name="Pisabarro A.G."/>
            <person name="Walton J.D."/>
            <person name="Blanchette R.A."/>
            <person name="Henrissat B."/>
            <person name="Martin F."/>
            <person name="Cullen D."/>
            <person name="Hibbett D.S."/>
            <person name="Grigoriev I.V."/>
        </authorList>
    </citation>
    <scope>NUCLEOTIDE SEQUENCE [LARGE SCALE GENOMIC DNA]</scope>
    <source>
        <strain evidence="3">MUCL 33604</strain>
    </source>
</reference>
<dbReference type="InParanoid" id="A0A067P5L5"/>
<organism evidence="2 3">
    <name type="scientific">Jaapia argillacea MUCL 33604</name>
    <dbReference type="NCBI Taxonomy" id="933084"/>
    <lineage>
        <taxon>Eukaryota</taxon>
        <taxon>Fungi</taxon>
        <taxon>Dikarya</taxon>
        <taxon>Basidiomycota</taxon>
        <taxon>Agaricomycotina</taxon>
        <taxon>Agaricomycetes</taxon>
        <taxon>Agaricomycetidae</taxon>
        <taxon>Jaapiales</taxon>
        <taxon>Jaapiaceae</taxon>
        <taxon>Jaapia</taxon>
    </lineage>
</organism>
<protein>
    <submittedName>
        <fullName evidence="2">Uncharacterized protein</fullName>
    </submittedName>
</protein>
<sequence>MPDVRELRDHSPPPGEQVQFRFSDRGVRLKPLVKPQGKDMERQNADAGEDMDIDETLELVWRQFVPEIMFKAPNKRTVAEGTHTHMSMEERLNSTTALFKTFNMAGIFERIQFRVIDALDWIALFDRLFPTGFNVSEGKKQNYNSCLYFKTWQNAMARLSRPHVRLVRSEVLQHFNKLWWLPYAEQGRIWRTDVVCRPWTELPGFSGTPVVHIAFNERFFRGPQAILLRRIPKTMHPLAEEEEEEEDE</sequence>
<dbReference type="Proteomes" id="UP000027265">
    <property type="component" value="Unassembled WGS sequence"/>
</dbReference>
<evidence type="ECO:0000313" key="3">
    <source>
        <dbReference type="Proteomes" id="UP000027265"/>
    </source>
</evidence>
<dbReference type="OrthoDB" id="3261690at2759"/>
<dbReference type="AlphaFoldDB" id="A0A067P5L5"/>
<keyword evidence="3" id="KW-1185">Reference proteome</keyword>
<evidence type="ECO:0000256" key="1">
    <source>
        <dbReference type="SAM" id="MobiDB-lite"/>
    </source>
</evidence>
<proteinExistence type="predicted"/>
<feature type="region of interest" description="Disordered" evidence="1">
    <location>
        <begin position="1"/>
        <end position="21"/>
    </location>
</feature>
<feature type="compositionally biased region" description="Basic and acidic residues" evidence="1">
    <location>
        <begin position="1"/>
        <end position="11"/>
    </location>
</feature>
<evidence type="ECO:0000313" key="2">
    <source>
        <dbReference type="EMBL" id="KDQ50054.1"/>
    </source>
</evidence>